<evidence type="ECO:0000313" key="1">
    <source>
        <dbReference type="EMBL" id="EEG57174.1"/>
    </source>
</evidence>
<dbReference type="AlphaFoldDB" id="C0CUH4"/>
<evidence type="ECO:0000313" key="2">
    <source>
        <dbReference type="Proteomes" id="UP000004756"/>
    </source>
</evidence>
<protein>
    <submittedName>
        <fullName evidence="1">Uncharacterized protein</fullName>
    </submittedName>
</protein>
<gene>
    <name evidence="1" type="ORF">CLOSTASPAR_00664</name>
</gene>
<organism evidence="1 2">
    <name type="scientific">[Clostridium] asparagiforme DSM 15981</name>
    <dbReference type="NCBI Taxonomy" id="518636"/>
    <lineage>
        <taxon>Bacteria</taxon>
        <taxon>Bacillati</taxon>
        <taxon>Bacillota</taxon>
        <taxon>Clostridia</taxon>
        <taxon>Lachnospirales</taxon>
        <taxon>Lachnospiraceae</taxon>
        <taxon>Enterocloster</taxon>
    </lineage>
</organism>
<dbReference type="Proteomes" id="UP000004756">
    <property type="component" value="Unassembled WGS sequence"/>
</dbReference>
<proteinExistence type="predicted"/>
<sequence length="47" mass="5027">MPLKCFNGTIGHTNKNLKTADALERVSRAAPGNFVIVSVGRSVDIVE</sequence>
<reference evidence="1 2" key="1">
    <citation type="submission" date="2009-01" db="EMBL/GenBank/DDBJ databases">
        <authorList>
            <person name="Fulton L."/>
            <person name="Clifton S."/>
            <person name="Fulton B."/>
            <person name="Xu J."/>
            <person name="Minx P."/>
            <person name="Pepin K.H."/>
            <person name="Johnson M."/>
            <person name="Bhonagiri V."/>
            <person name="Nash W.E."/>
            <person name="Mardis E.R."/>
            <person name="Wilson R.K."/>
        </authorList>
    </citation>
    <scope>NUCLEOTIDE SEQUENCE [LARGE SCALE GENOMIC DNA]</scope>
    <source>
        <strain evidence="1 2">DSM 15981</strain>
    </source>
</reference>
<accession>C0CUH4</accession>
<reference evidence="1 2" key="2">
    <citation type="submission" date="2009-02" db="EMBL/GenBank/DDBJ databases">
        <title>Draft genome sequence of Clostridium asparagiforme (DSM 15981).</title>
        <authorList>
            <person name="Sudarsanam P."/>
            <person name="Ley R."/>
            <person name="Guruge J."/>
            <person name="Turnbaugh P.J."/>
            <person name="Mahowald M."/>
            <person name="Liep D."/>
            <person name="Gordon J."/>
        </authorList>
    </citation>
    <scope>NUCLEOTIDE SEQUENCE [LARGE SCALE GENOMIC DNA]</scope>
    <source>
        <strain evidence="1 2">DSM 15981</strain>
    </source>
</reference>
<keyword evidence="2" id="KW-1185">Reference proteome</keyword>
<comment type="caution">
    <text evidence="1">The sequence shown here is derived from an EMBL/GenBank/DDBJ whole genome shotgun (WGS) entry which is preliminary data.</text>
</comment>
<dbReference type="EMBL" id="ACCJ01000030">
    <property type="protein sequence ID" value="EEG57174.1"/>
    <property type="molecule type" value="Genomic_DNA"/>
</dbReference>
<name>C0CUH4_9FIRM</name>
<dbReference type="HOGENOM" id="CLU_3166268_0_0_9"/>